<feature type="compositionally biased region" description="Polar residues" evidence="1">
    <location>
        <begin position="1"/>
        <end position="26"/>
    </location>
</feature>
<dbReference type="EMBL" id="JAATWM020000052">
    <property type="protein sequence ID" value="KAF9870655.1"/>
    <property type="molecule type" value="Genomic_DNA"/>
</dbReference>
<comment type="caution">
    <text evidence="2">The sequence shown here is derived from an EMBL/GenBank/DDBJ whole genome shotgun (WGS) entry which is preliminary data.</text>
</comment>
<dbReference type="Proteomes" id="UP000781932">
    <property type="component" value="Unassembled WGS sequence"/>
</dbReference>
<accession>A0A9P6I2D6</accession>
<organism evidence="2 3">
    <name type="scientific">Colletotrichum karsti</name>
    <dbReference type="NCBI Taxonomy" id="1095194"/>
    <lineage>
        <taxon>Eukaryota</taxon>
        <taxon>Fungi</taxon>
        <taxon>Dikarya</taxon>
        <taxon>Ascomycota</taxon>
        <taxon>Pezizomycotina</taxon>
        <taxon>Sordariomycetes</taxon>
        <taxon>Hypocreomycetidae</taxon>
        <taxon>Glomerellales</taxon>
        <taxon>Glomerellaceae</taxon>
        <taxon>Colletotrichum</taxon>
        <taxon>Colletotrichum boninense species complex</taxon>
    </lineage>
</organism>
<dbReference type="RefSeq" id="XP_038740116.1">
    <property type="nucleotide sequence ID" value="XM_038894675.1"/>
</dbReference>
<dbReference type="AlphaFoldDB" id="A0A9P6I2D6"/>
<reference evidence="2" key="2">
    <citation type="submission" date="2020-11" db="EMBL/GenBank/DDBJ databases">
        <title>Whole genome sequencing of Colletotrichum sp.</title>
        <authorList>
            <person name="Li H."/>
        </authorList>
    </citation>
    <scope>NUCLEOTIDE SEQUENCE</scope>
    <source>
        <strain evidence="2">CkLH20</strain>
    </source>
</reference>
<dbReference type="GeneID" id="62167749"/>
<evidence type="ECO:0000256" key="1">
    <source>
        <dbReference type="SAM" id="MobiDB-lite"/>
    </source>
</evidence>
<evidence type="ECO:0000313" key="2">
    <source>
        <dbReference type="EMBL" id="KAF9870655.1"/>
    </source>
</evidence>
<proteinExistence type="predicted"/>
<keyword evidence="3" id="KW-1185">Reference proteome</keyword>
<protein>
    <submittedName>
        <fullName evidence="2">Uncharacterized protein</fullName>
    </submittedName>
</protein>
<name>A0A9P6I2D6_9PEZI</name>
<sequence length="95" mass="10125">MNNQFGTTDSQITLVNTDTQNPQVASPQKKKSLYQRLVGSKSSEISEEDMLKYTGKTKAELTAWAKDRPGVGGNQPAGKVDAGNSTFGVVGLGIH</sequence>
<reference evidence="2" key="1">
    <citation type="submission" date="2020-03" db="EMBL/GenBank/DDBJ databases">
        <authorList>
            <person name="He L."/>
        </authorList>
    </citation>
    <scope>NUCLEOTIDE SEQUENCE</scope>
    <source>
        <strain evidence="2">CkLH20</strain>
    </source>
</reference>
<gene>
    <name evidence="2" type="ORF">CkaCkLH20_11961</name>
</gene>
<feature type="region of interest" description="Disordered" evidence="1">
    <location>
        <begin position="1"/>
        <end position="32"/>
    </location>
</feature>
<dbReference type="OrthoDB" id="4837859at2759"/>
<evidence type="ECO:0000313" key="3">
    <source>
        <dbReference type="Proteomes" id="UP000781932"/>
    </source>
</evidence>